<proteinExistence type="predicted"/>
<dbReference type="Proteomes" id="UP000761264">
    <property type="component" value="Unassembled WGS sequence"/>
</dbReference>
<dbReference type="AlphaFoldDB" id="A0A967F1Q0"/>
<comment type="caution">
    <text evidence="2">The sequence shown here is derived from an EMBL/GenBank/DDBJ whole genome shotgun (WGS) entry which is preliminary data.</text>
</comment>
<dbReference type="InterPro" id="IPR029039">
    <property type="entry name" value="Flavoprotein-like_sf"/>
</dbReference>
<dbReference type="GO" id="GO:0016491">
    <property type="term" value="F:oxidoreductase activity"/>
    <property type="evidence" value="ECO:0007669"/>
    <property type="project" value="InterPro"/>
</dbReference>
<keyword evidence="3" id="KW-1185">Reference proteome</keyword>
<reference evidence="2" key="1">
    <citation type="submission" date="2020-03" db="EMBL/GenBank/DDBJ databases">
        <title>Genome of Pelagibius litoralis DSM 21314T.</title>
        <authorList>
            <person name="Wang G."/>
        </authorList>
    </citation>
    <scope>NUCLEOTIDE SEQUENCE</scope>
    <source>
        <strain evidence="2">DSM 21314</strain>
    </source>
</reference>
<dbReference type="GO" id="GO:0004803">
    <property type="term" value="F:transposase activity"/>
    <property type="evidence" value="ECO:0007669"/>
    <property type="project" value="InterPro"/>
</dbReference>
<dbReference type="EMBL" id="JAAQPH010000022">
    <property type="protein sequence ID" value="NIA71423.1"/>
    <property type="molecule type" value="Genomic_DNA"/>
</dbReference>
<accession>A0A967F1Q0</accession>
<dbReference type="PANTHER" id="PTHR33055:SF3">
    <property type="entry name" value="PUTATIVE TRANSPOSASE FOR IS117-RELATED"/>
    <property type="match status" value="1"/>
</dbReference>
<organism evidence="2 3">
    <name type="scientific">Pelagibius litoralis</name>
    <dbReference type="NCBI Taxonomy" id="374515"/>
    <lineage>
        <taxon>Bacteria</taxon>
        <taxon>Pseudomonadati</taxon>
        <taxon>Pseudomonadota</taxon>
        <taxon>Alphaproteobacteria</taxon>
        <taxon>Rhodospirillales</taxon>
        <taxon>Rhodovibrionaceae</taxon>
        <taxon>Pelagibius</taxon>
    </lineage>
</organism>
<dbReference type="PANTHER" id="PTHR33055">
    <property type="entry name" value="TRANSPOSASE FOR INSERTION SEQUENCE ELEMENT IS1111A"/>
    <property type="match status" value="1"/>
</dbReference>
<dbReference type="InterPro" id="IPR047650">
    <property type="entry name" value="Transpos_IS110"/>
</dbReference>
<evidence type="ECO:0000259" key="1">
    <source>
        <dbReference type="Pfam" id="PF02371"/>
    </source>
</evidence>
<dbReference type="SUPFAM" id="SSF52218">
    <property type="entry name" value="Flavoproteins"/>
    <property type="match status" value="1"/>
</dbReference>
<sequence length="178" mass="20113">MPDPIETLPNLDDASFRQVERGRLLPSASNTNWPRILLLHGSLRNRSFSRLVTEEAARILRRFGAETRTFNLSGLPLPDDAAWLGLVPRQYSSGGKERIGRISKRGDDYLGKLLVHGARTVLLWSRRKKEGRSRWQEALRARRPTNVVLVAMANKTARVVWAMLSRGETFRAEARAAA</sequence>
<evidence type="ECO:0000313" key="2">
    <source>
        <dbReference type="EMBL" id="NIA71423.1"/>
    </source>
</evidence>
<evidence type="ECO:0000313" key="3">
    <source>
        <dbReference type="Proteomes" id="UP000761264"/>
    </source>
</evidence>
<feature type="domain" description="Transposase IS116/IS110/IS902 C-terminal" evidence="1">
    <location>
        <begin position="81"/>
        <end position="126"/>
    </location>
</feature>
<name>A0A967F1Q0_9PROT</name>
<protein>
    <submittedName>
        <fullName evidence="2">Transposase</fullName>
    </submittedName>
</protein>
<gene>
    <name evidence="2" type="ORF">HBA54_22775</name>
</gene>
<dbReference type="Pfam" id="PF02371">
    <property type="entry name" value="Transposase_20"/>
    <property type="match status" value="1"/>
</dbReference>
<dbReference type="GO" id="GO:0006313">
    <property type="term" value="P:DNA transposition"/>
    <property type="evidence" value="ECO:0007669"/>
    <property type="project" value="InterPro"/>
</dbReference>
<dbReference type="InterPro" id="IPR003346">
    <property type="entry name" value="Transposase_20"/>
</dbReference>
<dbReference type="Gene3D" id="3.40.50.360">
    <property type="match status" value="1"/>
</dbReference>
<dbReference type="GO" id="GO:0003677">
    <property type="term" value="F:DNA binding"/>
    <property type="evidence" value="ECO:0007669"/>
    <property type="project" value="InterPro"/>
</dbReference>